<feature type="repeat" description="WD" evidence="3">
    <location>
        <begin position="166"/>
        <end position="208"/>
    </location>
</feature>
<keyword evidence="1 3" id="KW-0853">WD repeat</keyword>
<dbReference type="EMBL" id="JAQQAF010000009">
    <property type="protein sequence ID" value="KAJ8460864.1"/>
    <property type="molecule type" value="Genomic_DNA"/>
</dbReference>
<dbReference type="InterPro" id="IPR001680">
    <property type="entry name" value="WD40_rpt"/>
</dbReference>
<evidence type="ECO:0000256" key="3">
    <source>
        <dbReference type="PROSITE-ProRule" id="PRU00221"/>
    </source>
</evidence>
<sequence length="320" mass="35970">MTLGSKNDGNIHGISWCSVYLGEQVAFLLLHKPRCSGLFALQLEQATYKNRQQLYLPEQTESSVPNTLVIANCKVVKPRLAAAEHISQFNEEARSPFVKKYKTIIHLGEVRINQSSCGAYMIISLLYQSLSKSPVSSAADSSGKQPPKAGNEKRLDSPTVGPRGVYQGHEDTVEDVQFYPSSAQEFCSVVDDSCLILWNARVGTSPVVKVEKAHNADLHCVDWNPHDQNLILTGYIGQIGLTLTMTLQSFRERACRDKQRWWWWWCGTLQIWRMSDWIIQTRRRGSGRAGEVQSPHVVMLTKVGGETKRACRIIVAVLRL</sequence>
<evidence type="ECO:0000256" key="2">
    <source>
        <dbReference type="ARBA" id="ARBA00022737"/>
    </source>
</evidence>
<dbReference type="SUPFAM" id="SSF50978">
    <property type="entry name" value="WD40 repeat-like"/>
    <property type="match status" value="1"/>
</dbReference>
<dbReference type="Gene3D" id="2.130.10.10">
    <property type="entry name" value="YVTN repeat-like/Quinoprotein amine dehydrogenase"/>
    <property type="match status" value="1"/>
</dbReference>
<evidence type="ECO:0008006" key="7">
    <source>
        <dbReference type="Google" id="ProtNLM"/>
    </source>
</evidence>
<dbReference type="AlphaFoldDB" id="A0AAV8PV80"/>
<feature type="region of interest" description="Disordered" evidence="4">
    <location>
        <begin position="136"/>
        <end position="166"/>
    </location>
</feature>
<dbReference type="Proteomes" id="UP001222027">
    <property type="component" value="Unassembled WGS sequence"/>
</dbReference>
<evidence type="ECO:0000313" key="5">
    <source>
        <dbReference type="EMBL" id="KAJ8460864.1"/>
    </source>
</evidence>
<gene>
    <name evidence="5" type="ORF">OPV22_033790</name>
</gene>
<reference evidence="5 6" key="1">
    <citation type="submission" date="2022-12" db="EMBL/GenBank/DDBJ databases">
        <title>Chromosome-scale assembly of the Ensete ventricosum genome.</title>
        <authorList>
            <person name="Dussert Y."/>
            <person name="Stocks J."/>
            <person name="Wendawek A."/>
            <person name="Woldeyes F."/>
            <person name="Nichols R.A."/>
            <person name="Borrell J.S."/>
        </authorList>
    </citation>
    <scope>NUCLEOTIDE SEQUENCE [LARGE SCALE GENOMIC DNA]</scope>
    <source>
        <strain evidence="6">cv. Maze</strain>
        <tissue evidence="5">Seeds</tissue>
    </source>
</reference>
<evidence type="ECO:0000256" key="1">
    <source>
        <dbReference type="ARBA" id="ARBA00022574"/>
    </source>
</evidence>
<dbReference type="InterPro" id="IPR050459">
    <property type="entry name" value="WD_repeat_RBAP46/RBAP48/MSI1"/>
</dbReference>
<protein>
    <recommendedName>
        <fullName evidence="7">Anaphase-promoting complex subunit 4 WD40 domain-containing protein</fullName>
    </recommendedName>
</protein>
<keyword evidence="2" id="KW-0677">Repeat</keyword>
<accession>A0AAV8PV80</accession>
<dbReference type="InterPro" id="IPR015943">
    <property type="entry name" value="WD40/YVTN_repeat-like_dom_sf"/>
</dbReference>
<comment type="caution">
    <text evidence="5">The sequence shown here is derived from an EMBL/GenBank/DDBJ whole genome shotgun (WGS) entry which is preliminary data.</text>
</comment>
<keyword evidence="6" id="KW-1185">Reference proteome</keyword>
<proteinExistence type="predicted"/>
<evidence type="ECO:0000256" key="4">
    <source>
        <dbReference type="SAM" id="MobiDB-lite"/>
    </source>
</evidence>
<dbReference type="InterPro" id="IPR036322">
    <property type="entry name" value="WD40_repeat_dom_sf"/>
</dbReference>
<evidence type="ECO:0000313" key="6">
    <source>
        <dbReference type="Proteomes" id="UP001222027"/>
    </source>
</evidence>
<name>A0AAV8PV80_ENSVE</name>
<dbReference type="PANTHER" id="PTHR22850">
    <property type="entry name" value="WD40 REPEAT FAMILY"/>
    <property type="match status" value="1"/>
</dbReference>
<dbReference type="PROSITE" id="PS50082">
    <property type="entry name" value="WD_REPEATS_2"/>
    <property type="match status" value="1"/>
</dbReference>
<organism evidence="5 6">
    <name type="scientific">Ensete ventricosum</name>
    <name type="common">Abyssinian banana</name>
    <name type="synonym">Musa ensete</name>
    <dbReference type="NCBI Taxonomy" id="4639"/>
    <lineage>
        <taxon>Eukaryota</taxon>
        <taxon>Viridiplantae</taxon>
        <taxon>Streptophyta</taxon>
        <taxon>Embryophyta</taxon>
        <taxon>Tracheophyta</taxon>
        <taxon>Spermatophyta</taxon>
        <taxon>Magnoliopsida</taxon>
        <taxon>Liliopsida</taxon>
        <taxon>Zingiberales</taxon>
        <taxon>Musaceae</taxon>
        <taxon>Ensete</taxon>
    </lineage>
</organism>
<dbReference type="SMART" id="SM00320">
    <property type="entry name" value="WD40"/>
    <property type="match status" value="2"/>
</dbReference>